<proteinExistence type="predicted"/>
<evidence type="ECO:0000313" key="4">
    <source>
        <dbReference type="Proteomes" id="UP001309705"/>
    </source>
</evidence>
<feature type="domain" description="TadE-like" evidence="2">
    <location>
        <begin position="17"/>
        <end position="59"/>
    </location>
</feature>
<keyword evidence="4" id="KW-1185">Reference proteome</keyword>
<evidence type="ECO:0000313" key="3">
    <source>
        <dbReference type="EMBL" id="MEC5343029.1"/>
    </source>
</evidence>
<keyword evidence="1" id="KW-0472">Membrane</keyword>
<dbReference type="EMBL" id="JAYWTM010000007">
    <property type="protein sequence ID" value="MEC5343029.1"/>
    <property type="molecule type" value="Genomic_DNA"/>
</dbReference>
<name>A0ABU6JQK4_9GAMM</name>
<keyword evidence="1" id="KW-1133">Transmembrane helix</keyword>
<evidence type="ECO:0000256" key="1">
    <source>
        <dbReference type="SAM" id="Phobius"/>
    </source>
</evidence>
<dbReference type="RefSeq" id="WP_327618017.1">
    <property type="nucleotide sequence ID" value="NZ_JAYWTM010000007.1"/>
</dbReference>
<sequence length="162" mass="18089">MSSLRKRGRRLRRSQRGVTALEYALAAPLLFAVIFIAIEVAFIMLADAHLDIAANRVARLGRIGFDTEKTCDTAVREVMTQTLSGWASAGEIRVDAQVYTPGQSNDFSDVDDENYKPVCDTGERGDMVIYRLGFDRPGLTGFISWLGLSKVRFERVILIQNE</sequence>
<comment type="caution">
    <text evidence="3">The sequence shown here is derived from an EMBL/GenBank/DDBJ whole genome shotgun (WGS) entry which is preliminary data.</text>
</comment>
<organism evidence="3 4">
    <name type="scientific">Brenneria populi</name>
    <dbReference type="NCBI Taxonomy" id="1505588"/>
    <lineage>
        <taxon>Bacteria</taxon>
        <taxon>Pseudomonadati</taxon>
        <taxon>Pseudomonadota</taxon>
        <taxon>Gammaproteobacteria</taxon>
        <taxon>Enterobacterales</taxon>
        <taxon>Pectobacteriaceae</taxon>
        <taxon>Brenneria</taxon>
    </lineage>
</organism>
<reference evidence="3 4" key="1">
    <citation type="journal article" date="2017" name="Int. J. Syst. Evol. Microbiol.">
        <title>Brenneria populi subsp. brevivirga subsp. nov. isolated from symptomatic bark of Populus x euramericana canker, and description of Brenneria populi subsp. populi subsp. nov.</title>
        <authorList>
            <person name="Zheng M.H."/>
            <person name="Piao C.G."/>
            <person name="Xue H."/>
            <person name="Guo M.W."/>
            <person name="Li Y."/>
        </authorList>
    </citation>
    <scope>NUCLEOTIDE SEQUENCE [LARGE SCALE GENOMIC DNA]</scope>
    <source>
        <strain evidence="3 4">D9-5</strain>
    </source>
</reference>
<accession>A0ABU6JQK4</accession>
<evidence type="ECO:0000259" key="2">
    <source>
        <dbReference type="Pfam" id="PF07811"/>
    </source>
</evidence>
<dbReference type="Pfam" id="PF07811">
    <property type="entry name" value="TadE"/>
    <property type="match status" value="1"/>
</dbReference>
<protein>
    <submittedName>
        <fullName evidence="3">TadE/TadG family type IV pilus assembly protein</fullName>
    </submittedName>
</protein>
<feature type="transmembrane region" description="Helical" evidence="1">
    <location>
        <begin position="21"/>
        <end position="46"/>
    </location>
</feature>
<dbReference type="Proteomes" id="UP001309705">
    <property type="component" value="Unassembled WGS sequence"/>
</dbReference>
<keyword evidence="1" id="KW-0812">Transmembrane</keyword>
<gene>
    <name evidence="3" type="ORF">VSX58_10550</name>
</gene>
<dbReference type="InterPro" id="IPR012495">
    <property type="entry name" value="TadE-like_dom"/>
</dbReference>